<dbReference type="InterPro" id="IPR003593">
    <property type="entry name" value="AAA+_ATPase"/>
</dbReference>
<evidence type="ECO:0000256" key="6">
    <source>
        <dbReference type="SAM" id="MobiDB-lite"/>
    </source>
</evidence>
<evidence type="ECO:0000256" key="4">
    <source>
        <dbReference type="ARBA" id="ARBA00022840"/>
    </source>
</evidence>
<dbReference type="Pfam" id="PF13086">
    <property type="entry name" value="AAA_11"/>
    <property type="match status" value="1"/>
</dbReference>
<dbReference type="InterPro" id="IPR041627">
    <property type="entry name" value="AAA_lid_6"/>
</dbReference>
<evidence type="ECO:0000259" key="7">
    <source>
        <dbReference type="SMART" id="SM00382"/>
    </source>
</evidence>
<name>A0AAE0HZS0_9PEZI</name>
<dbReference type="CDD" id="cd00009">
    <property type="entry name" value="AAA"/>
    <property type="match status" value="3"/>
</dbReference>
<reference evidence="8" key="1">
    <citation type="journal article" date="2023" name="Mol. Phylogenet. Evol.">
        <title>Genome-scale phylogeny and comparative genomics of the fungal order Sordariales.</title>
        <authorList>
            <person name="Hensen N."/>
            <person name="Bonometti L."/>
            <person name="Westerberg I."/>
            <person name="Brannstrom I.O."/>
            <person name="Guillou S."/>
            <person name="Cros-Aarteil S."/>
            <person name="Calhoun S."/>
            <person name="Haridas S."/>
            <person name="Kuo A."/>
            <person name="Mondo S."/>
            <person name="Pangilinan J."/>
            <person name="Riley R."/>
            <person name="LaButti K."/>
            <person name="Andreopoulos B."/>
            <person name="Lipzen A."/>
            <person name="Chen C."/>
            <person name="Yan M."/>
            <person name="Daum C."/>
            <person name="Ng V."/>
            <person name="Clum A."/>
            <person name="Steindorff A."/>
            <person name="Ohm R.A."/>
            <person name="Martin F."/>
            <person name="Silar P."/>
            <person name="Natvig D.O."/>
            <person name="Lalanne C."/>
            <person name="Gautier V."/>
            <person name="Ament-Velasquez S.L."/>
            <person name="Kruys A."/>
            <person name="Hutchinson M.I."/>
            <person name="Powell A.J."/>
            <person name="Barry K."/>
            <person name="Miller A.N."/>
            <person name="Grigoriev I.V."/>
            <person name="Debuchy R."/>
            <person name="Gladieux P."/>
            <person name="Hiltunen Thoren M."/>
            <person name="Johannesson H."/>
        </authorList>
    </citation>
    <scope>NUCLEOTIDE SEQUENCE</scope>
    <source>
        <strain evidence="8">CBS 118394</strain>
    </source>
</reference>
<feature type="region of interest" description="Disordered" evidence="6">
    <location>
        <begin position="2144"/>
        <end position="2201"/>
    </location>
</feature>
<dbReference type="GO" id="GO:0016887">
    <property type="term" value="F:ATP hydrolysis activity"/>
    <property type="evidence" value="ECO:0007669"/>
    <property type="project" value="InterPro"/>
</dbReference>
<dbReference type="InterPro" id="IPR050773">
    <property type="entry name" value="CbxX/CfxQ_RuBisCO_ESX"/>
</dbReference>
<feature type="region of interest" description="Disordered" evidence="6">
    <location>
        <begin position="1235"/>
        <end position="1259"/>
    </location>
</feature>
<gene>
    <name evidence="8" type="ORF">B0H66DRAFT_502598</name>
</gene>
<evidence type="ECO:0000256" key="5">
    <source>
        <dbReference type="SAM" id="Coils"/>
    </source>
</evidence>
<dbReference type="SUPFAM" id="SSF52540">
    <property type="entry name" value="P-loop containing nucleoside triphosphate hydrolases"/>
    <property type="match status" value="4"/>
</dbReference>
<dbReference type="CDD" id="cd18808">
    <property type="entry name" value="SF1_C_Upf1"/>
    <property type="match status" value="1"/>
</dbReference>
<feature type="compositionally biased region" description="Polar residues" evidence="6">
    <location>
        <begin position="2155"/>
        <end position="2168"/>
    </location>
</feature>
<keyword evidence="9" id="KW-1185">Reference proteome</keyword>
<evidence type="ECO:0000256" key="1">
    <source>
        <dbReference type="ARBA" id="ARBA00010378"/>
    </source>
</evidence>
<dbReference type="FunFam" id="1.10.8.60:FF:000159">
    <property type="entry name" value="p-loop containing nucleoside triphosphate hydrolase protein"/>
    <property type="match status" value="1"/>
</dbReference>
<evidence type="ECO:0000256" key="3">
    <source>
        <dbReference type="ARBA" id="ARBA00022806"/>
    </source>
</evidence>
<dbReference type="InterPro" id="IPR027417">
    <property type="entry name" value="P-loop_NTPase"/>
</dbReference>
<feature type="domain" description="AAA+ ATPase" evidence="7">
    <location>
        <begin position="1323"/>
        <end position="1457"/>
    </location>
</feature>
<dbReference type="Pfam" id="PF13087">
    <property type="entry name" value="AAA_12"/>
    <property type="match status" value="1"/>
</dbReference>
<dbReference type="SMART" id="SM00382">
    <property type="entry name" value="AAA"/>
    <property type="match status" value="4"/>
</dbReference>
<keyword evidence="5" id="KW-0175">Coiled coil</keyword>
<feature type="compositionally biased region" description="Acidic residues" evidence="6">
    <location>
        <begin position="2169"/>
        <end position="2186"/>
    </location>
</feature>
<dbReference type="FunFam" id="3.40.50.300:FF:001660">
    <property type="entry name" value="NF-X1 finger and helicase protein, putative"/>
    <property type="match status" value="1"/>
</dbReference>
<keyword evidence="3" id="KW-0347">Helicase</keyword>
<dbReference type="FunFam" id="3.40.50.300:FF:000216">
    <property type="entry name" value="Type VII secretion ATPase EccA"/>
    <property type="match status" value="3"/>
</dbReference>
<dbReference type="FunFam" id="1.10.8.60:FF:000160">
    <property type="entry name" value="WGS project CABT00000000 data, contig 2.55"/>
    <property type="match status" value="1"/>
</dbReference>
<dbReference type="InterPro" id="IPR047187">
    <property type="entry name" value="SF1_C_Upf1"/>
</dbReference>
<dbReference type="InterPro" id="IPR041677">
    <property type="entry name" value="DNA2/NAM7_AAA_11"/>
</dbReference>
<dbReference type="CDD" id="cd22265">
    <property type="entry name" value="UDM1_RNF168"/>
    <property type="match status" value="1"/>
</dbReference>
<evidence type="ECO:0000313" key="8">
    <source>
        <dbReference type="EMBL" id="KAK3315659.1"/>
    </source>
</evidence>
<dbReference type="PRINTS" id="PR00819">
    <property type="entry name" value="CBXCFQXSUPER"/>
</dbReference>
<dbReference type="EMBL" id="JAUEDM010000006">
    <property type="protein sequence ID" value="KAK3315659.1"/>
    <property type="molecule type" value="Genomic_DNA"/>
</dbReference>
<dbReference type="Gene3D" id="3.40.50.300">
    <property type="entry name" value="P-loop containing nucleotide triphosphate hydrolases"/>
    <property type="match status" value="5"/>
</dbReference>
<keyword evidence="8" id="KW-0378">Hydrolase</keyword>
<keyword evidence="2" id="KW-0547">Nucleotide-binding</keyword>
<dbReference type="InterPro" id="IPR003959">
    <property type="entry name" value="ATPase_AAA_core"/>
</dbReference>
<dbReference type="Proteomes" id="UP001283341">
    <property type="component" value="Unassembled WGS sequence"/>
</dbReference>
<dbReference type="Pfam" id="PF17866">
    <property type="entry name" value="AAA_lid_6"/>
    <property type="match status" value="2"/>
</dbReference>
<keyword evidence="4" id="KW-0067">ATP-binding</keyword>
<feature type="compositionally biased region" description="Basic and acidic residues" evidence="6">
    <location>
        <begin position="2187"/>
        <end position="2196"/>
    </location>
</feature>
<comment type="caution">
    <text evidence="8">The sequence shown here is derived from an EMBL/GenBank/DDBJ whole genome shotgun (WGS) entry which is preliminary data.</text>
</comment>
<dbReference type="InterPro" id="IPR000641">
    <property type="entry name" value="CbxX/CfxQ"/>
</dbReference>
<dbReference type="CDD" id="cd17936">
    <property type="entry name" value="EEXXEc_NFX1"/>
    <property type="match status" value="1"/>
</dbReference>
<organism evidence="8 9">
    <name type="scientific">Apodospora peruviana</name>
    <dbReference type="NCBI Taxonomy" id="516989"/>
    <lineage>
        <taxon>Eukaryota</taxon>
        <taxon>Fungi</taxon>
        <taxon>Dikarya</taxon>
        <taxon>Ascomycota</taxon>
        <taxon>Pezizomycotina</taxon>
        <taxon>Sordariomycetes</taxon>
        <taxon>Sordariomycetidae</taxon>
        <taxon>Sordariales</taxon>
        <taxon>Lasiosphaeriaceae</taxon>
        <taxon>Apodospora</taxon>
    </lineage>
</organism>
<protein>
    <submittedName>
        <fullName evidence="8">P-loop containing nucleoside triphosphate hydrolase protein</fullName>
    </submittedName>
</protein>
<dbReference type="PANTHER" id="PTHR43392">
    <property type="entry name" value="AAA-TYPE ATPASE FAMILY PROTEIN / ANKYRIN REPEAT FAMILY PROTEIN"/>
    <property type="match status" value="1"/>
</dbReference>
<feature type="coiled-coil region" evidence="5">
    <location>
        <begin position="2243"/>
        <end position="2270"/>
    </location>
</feature>
<accession>A0AAE0HZS0</accession>
<dbReference type="CDD" id="cd06008">
    <property type="entry name" value="NF-X1-zinc-finger"/>
    <property type="match status" value="1"/>
</dbReference>
<feature type="compositionally biased region" description="Low complexity" evidence="6">
    <location>
        <begin position="1235"/>
        <end position="1244"/>
    </location>
</feature>
<dbReference type="Gene3D" id="1.10.8.60">
    <property type="match status" value="2"/>
</dbReference>
<evidence type="ECO:0000313" key="9">
    <source>
        <dbReference type="Proteomes" id="UP001283341"/>
    </source>
</evidence>
<dbReference type="Pfam" id="PF00004">
    <property type="entry name" value="AAA"/>
    <property type="match status" value="3"/>
</dbReference>
<sequence>MTSSPEESQRAGRLRGLFRAVLSGERAIKTSKDAELFLEAVRTQQPPSTCVEAIISSQGGLNAVRDSTRANLSAPFVCSHTLPFLRYLSDPAVKTLADGQLLQQLLVAIAHPPTVWISLLGLFKAGQIQEENMFPLAWLALELLLLPSKTGVDVSQDVQAIADGRVLLKSGDHATRELGYRIKNVLQFHSSSHQSIGATNPGGRHDNDHANFRDIEIYPTTDEFLSTQQPFYRTASEVFETDMARRPSVHIDNQFRQLREDMLAELREDIQVATGTRKGKRPPLTLGQLVPAELDVGDFAGRFKKCSLQVQCFSGLEFLQKLQPNDRRKFLKDQPTFLKHQSFGVLIWDKEIFGFAFVDRDVDLLAQSPPIVSLQFTDGQGLQKALFAFKLSRANPVRFFLVDTPVFAYEPVLTGLKEITDLPLHRYLVDPTSSNGELKDAPLALRSISERLKRAKREMSPNGTVELPSSGPAKVHVDASQLEAIHLALTRSVTLIQGPPGTGKSFAGAQIAKYLHEAGLRILVISYTNHALNQFQEDLLDVGISSEKMTRVGGSKSKCSDRTAQLLLSEQRGSCRYSYDARNIINNMKLKAHIASTELKKAFQAYSNMSITWEDISEYLEFSAQPFYDALLVPTQTDTSGWRQTGKGGKKVGPDYLYLRWIKGENPGIFTQTIPNSSHFVWDMPRAERERHVEEWKRSIMTEFVERVQKLATKFNNTQEEIDIQFSEAYRQTLLQKTVISCTTTGAAKYTRLVRAARPDVVLVEEAGEILESHILTSLAPTVKQLILIGDHKQLRPKINNYALSVEKGDGFDLNRSLFERLIMQGAAHTTLRKQHRMATEISRFPRELTYPDLLDGPDTSDRPEIRGLRDRVVFFNHSKQEQSDKALRDRRDPGLKESKKNLFESELVLRCVKYFGQQGYSSQQIVVLTPYLGQIRVLQDLLRKNQHDPELSEMDKMEFIRAGLMTEAAAKLDKKPLRLSTIDNYQGEESDIVIVSLTRSNESGDIGFMFAPERLNVLITRARNCLVMIGNMDTFMSSKKGRPTWHPFFELLKVHGHLYDGLPVKCEKHPEKTALLKEPIDFDKCCPDGGCTEPCNATIKCGIHKCSFRCHRVTDHSKTECNQLVDRVCGRQHKSRVRCARQNDNCQLCIKEDQEEERKIKRDLKLEEERMHRQEAYLKNLQEFKDKIDHQRRINRYHAEEEEQKKTLEQHKADLAALTDQQRRIQEQKKRQAEMAAQALQAQSHGSKNPATDLSANPEDIMSDSNTASVEWQHLKQFEGAQSAPMDELVAMVGLEEVKQEFLSIKSNVDIALRQGIASTNQRFGCSMLGNPGTGKTTVARLYARFLTEVGAIPGNCFKETTGSGLANAGVSGCKKLIEEILNDGGGVLFIDEAYQLTSGNNAGGGAVLDYLLAEVENRTGKIVFVLAGYNKQMESLFSHNPGIPSRFPIEMKFADYTDDELLRILELKINKKYNKAMDCEDGLRGLYCRIVARRIGRGRGKEGFGNARTVENTLDIISRRQGDRLRKERKAGSKMTNDFLFTKEDLIGPEPAVALTKCEAWQKLQKLIGLGAVKQAVQSLVDSIQQNYKREIAEQPLIEYSLNKVFVGNPGTGKTTVAKLYGAILVALGLLSKGEVVVRNPSDFVGGYLGQSEEQTKGILAAAVGKVLVIDEAYGLYGGGHGSSSDPYKTAVIDTIVAEVQSVPGDDRCVLLLGYRDQMELMFQNVNPGLQRRFPMSSAFQFDDFSDVELRTIFDKKLGEQGYHVTDQAAGVAMEMLKRARNRPNFGNAGEIDNILDATKARHQQRLTKGQAKSDTILEALDFDEDFDRAERSETNIGKLFEGTVGCEQTVALLEGYQDTVRTLKALDMDPTENIPFNFLFRGPPGTGKTTTAKKMGKVFYDMGFLATAEVVECSATDLIGMCVGQTGPKVQQLLDKALGKVLFVDEAYRLAEGNFAKEAMDEIVDSVTKTKYHKKLIIILAGYEADINRLMSINPGLTSRFPAVIDFRPLNADECGFLLHQLLQKQKTVLQSKGKDLDLSCLEDPSKEFSRGMVNRFASLAVQDNWASARDVQSIAKSVFNKLLRCKDDLANGRLTLTGGIMLEELQAMLDERESRATSAAAKSSSSLAAQLTDELRVQAAEPPAQAPVKIATQTQSAPEPQAESSPDEAILETPEDSDDDNETEIKPADPSRFKFGYRDPGVSDAVWEQLQMDREVEDEQEEEYWRLQAEAKKAAGAARDKIVQRLVEEERRRREEEERKKKLELHGICPAGFQWVKEQGGYRCTAGGHCISDAELEKL</sequence>
<feature type="domain" description="AAA+ ATPase" evidence="7">
    <location>
        <begin position="1602"/>
        <end position="1729"/>
    </location>
</feature>
<feature type="domain" description="AAA+ ATPase" evidence="7">
    <location>
        <begin position="490"/>
        <end position="855"/>
    </location>
</feature>
<dbReference type="InterPro" id="IPR041679">
    <property type="entry name" value="DNA2/NAM7-like_C"/>
</dbReference>
<feature type="compositionally biased region" description="Polar residues" evidence="6">
    <location>
        <begin position="1245"/>
        <end position="1256"/>
    </location>
</feature>
<evidence type="ECO:0000256" key="2">
    <source>
        <dbReference type="ARBA" id="ARBA00022741"/>
    </source>
</evidence>
<proteinExistence type="inferred from homology"/>
<dbReference type="PANTHER" id="PTHR43392:SF2">
    <property type="entry name" value="AAA-TYPE ATPASE FAMILY PROTEIN _ ANKYRIN REPEAT FAMILY PROTEIN"/>
    <property type="match status" value="1"/>
</dbReference>
<comment type="similarity">
    <text evidence="1">Belongs to the CbxX/CfxQ family.</text>
</comment>
<feature type="domain" description="AAA+ ATPase" evidence="7">
    <location>
        <begin position="1877"/>
        <end position="2014"/>
    </location>
</feature>
<reference evidence="8" key="2">
    <citation type="submission" date="2023-06" db="EMBL/GenBank/DDBJ databases">
        <authorList>
            <consortium name="Lawrence Berkeley National Laboratory"/>
            <person name="Haridas S."/>
            <person name="Hensen N."/>
            <person name="Bonometti L."/>
            <person name="Westerberg I."/>
            <person name="Brannstrom I.O."/>
            <person name="Guillou S."/>
            <person name="Cros-Aarteil S."/>
            <person name="Calhoun S."/>
            <person name="Kuo A."/>
            <person name="Mondo S."/>
            <person name="Pangilinan J."/>
            <person name="Riley R."/>
            <person name="Labutti K."/>
            <person name="Andreopoulos B."/>
            <person name="Lipzen A."/>
            <person name="Chen C."/>
            <person name="Yanf M."/>
            <person name="Daum C."/>
            <person name="Ng V."/>
            <person name="Clum A."/>
            <person name="Steindorff A."/>
            <person name="Ohm R."/>
            <person name="Martin F."/>
            <person name="Silar P."/>
            <person name="Natvig D."/>
            <person name="Lalanne C."/>
            <person name="Gautier V."/>
            <person name="Ament-Velasquez S.L."/>
            <person name="Kruys A."/>
            <person name="Hutchinson M.I."/>
            <person name="Powell A.J."/>
            <person name="Barry K."/>
            <person name="Miller A.N."/>
            <person name="Grigoriev I.V."/>
            <person name="Debuchy R."/>
            <person name="Gladieux P."/>
            <person name="Thoren M.H."/>
            <person name="Johannesson H."/>
        </authorList>
    </citation>
    <scope>NUCLEOTIDE SEQUENCE</scope>
    <source>
        <strain evidence="8">CBS 118394</strain>
    </source>
</reference>
<dbReference type="GO" id="GO:0004386">
    <property type="term" value="F:helicase activity"/>
    <property type="evidence" value="ECO:0007669"/>
    <property type="project" value="InterPro"/>
</dbReference>
<dbReference type="GO" id="GO:0005524">
    <property type="term" value="F:ATP binding"/>
    <property type="evidence" value="ECO:0007669"/>
    <property type="project" value="UniProtKB-KW"/>
</dbReference>